<dbReference type="InterPro" id="IPR025403">
    <property type="entry name" value="TgpA-like_C"/>
</dbReference>
<feature type="region of interest" description="Disordered" evidence="1">
    <location>
        <begin position="1"/>
        <end position="35"/>
    </location>
</feature>
<keyword evidence="2" id="KW-0812">Transmembrane</keyword>
<evidence type="ECO:0000256" key="2">
    <source>
        <dbReference type="SAM" id="Phobius"/>
    </source>
</evidence>
<name>A0ABR6EG80_9ACTN</name>
<evidence type="ECO:0000259" key="3">
    <source>
        <dbReference type="Pfam" id="PF13559"/>
    </source>
</evidence>
<feature type="transmembrane region" description="Helical" evidence="2">
    <location>
        <begin position="63"/>
        <end position="82"/>
    </location>
</feature>
<keyword evidence="2" id="KW-0472">Membrane</keyword>
<evidence type="ECO:0000256" key="1">
    <source>
        <dbReference type="SAM" id="MobiDB-lite"/>
    </source>
</evidence>
<organism evidence="4 5">
    <name type="scientific">Streptomyces durbertensis</name>
    <dbReference type="NCBI Taxonomy" id="2448886"/>
    <lineage>
        <taxon>Bacteria</taxon>
        <taxon>Bacillati</taxon>
        <taxon>Actinomycetota</taxon>
        <taxon>Actinomycetes</taxon>
        <taxon>Kitasatosporales</taxon>
        <taxon>Streptomycetaceae</taxon>
        <taxon>Streptomyces</taxon>
    </lineage>
</organism>
<accession>A0ABR6EG80</accession>
<evidence type="ECO:0000313" key="4">
    <source>
        <dbReference type="EMBL" id="MBB1244341.1"/>
    </source>
</evidence>
<evidence type="ECO:0000313" key="5">
    <source>
        <dbReference type="Proteomes" id="UP000766698"/>
    </source>
</evidence>
<gene>
    <name evidence="4" type="ORF">GL263_12335</name>
</gene>
<proteinExistence type="predicted"/>
<dbReference type="EMBL" id="WMLF01000146">
    <property type="protein sequence ID" value="MBB1244341.1"/>
    <property type="molecule type" value="Genomic_DNA"/>
</dbReference>
<protein>
    <submittedName>
        <fullName evidence="4">DUF4129 domain-containing protein</fullName>
    </submittedName>
</protein>
<sequence>MPGRENDEVPVELGRRAAREAAERELSKPEYREHEPGPLRRAFGWLLDQLERLLSVGADVTPAGWVGMAAVLLLVAVLIIAVRLRLGRLRRTTADSRATLFVDTPATAARHRAAAERLAAEQRWSEAVQERTRALVRSLEERTILAPRPGRTADEAAAEAGDALPSLRAELRLTARSFDEVTYAGREADAAAYARVRDLDQALTRTAPRPLPQSTTAGTPGAAP</sequence>
<comment type="caution">
    <text evidence="4">The sequence shown here is derived from an EMBL/GenBank/DDBJ whole genome shotgun (WGS) entry which is preliminary data.</text>
</comment>
<reference evidence="5" key="1">
    <citation type="journal article" date="2020" name="Syst. Appl. Microbiol.">
        <title>Streptomyces alkaliterrae sp. nov., isolated from an alkaline soil, and emended descriptions of Streptomyces alkaliphilus, Streptomyces calidiresistens and Streptomyces durbertensis.</title>
        <authorList>
            <person name="Swiecimska M."/>
            <person name="Golinska P."/>
            <person name="Nouioui I."/>
            <person name="Wypij M."/>
            <person name="Rai M."/>
            <person name="Sangal V."/>
            <person name="Goodfellow M."/>
        </authorList>
    </citation>
    <scope>NUCLEOTIDE SEQUENCE [LARGE SCALE GENOMIC DNA]</scope>
    <source>
        <strain evidence="5">DSM 104538</strain>
    </source>
</reference>
<keyword evidence="5" id="KW-1185">Reference proteome</keyword>
<keyword evidence="2" id="KW-1133">Transmembrane helix</keyword>
<feature type="region of interest" description="Disordered" evidence="1">
    <location>
        <begin position="201"/>
        <end position="224"/>
    </location>
</feature>
<dbReference type="Proteomes" id="UP000766698">
    <property type="component" value="Unassembled WGS sequence"/>
</dbReference>
<dbReference type="Pfam" id="PF13559">
    <property type="entry name" value="DUF4129"/>
    <property type="match status" value="1"/>
</dbReference>
<feature type="domain" description="Protein-glutamine gamma-glutamyltransferase-like C-terminal" evidence="3">
    <location>
        <begin position="133"/>
        <end position="200"/>
    </location>
</feature>